<accession>A0A5Q0TX98</accession>
<dbReference type="EMBL" id="MK783188">
    <property type="protein sequence ID" value="QGA72450.1"/>
    <property type="molecule type" value="Genomic_DNA"/>
</dbReference>
<reference evidence="1" key="1">
    <citation type="submission" date="2019-04" db="EMBL/GenBank/DDBJ databases">
        <title>Diversity and Distribution of a Novel Hyperthermophilic Aquificales Virus Family.</title>
        <authorList>
            <person name="Mead D.A."/>
            <person name="Chevrette M.G."/>
            <person name="Lodes M."/>
            <person name="Hedlund B."/>
            <person name="Schoenfeld T.W."/>
            <person name="Monsma S.A."/>
        </authorList>
    </citation>
    <scope>NUCLEOTIDE SEQUENCE</scope>
</reference>
<organism evidence="1">
    <name type="scientific">uncultured virus</name>
    <dbReference type="NCBI Taxonomy" id="340016"/>
    <lineage>
        <taxon>Viruses</taxon>
        <taxon>environmental samples</taxon>
    </lineage>
</organism>
<protein>
    <recommendedName>
        <fullName evidence="2">Portal protein</fullName>
    </recommendedName>
</protein>
<dbReference type="InterPro" id="IPR056909">
    <property type="entry name" value="SU10_portal"/>
</dbReference>
<sequence>MIVLNDYTNTPFAIEESELESFVVSIYNELKSLNEPRHAKVRDYIRELNSNSAIPEPDLDWQSNIKSSLFFQKLAFAYYYFRSLVDRASKNLLTFYASDPHSKMPSILKKCYNLAIYKSDFFQEVGLTLFYGLLSGHLALLIDTDLEIDQFGEVEKKLVVKALHPLDFYISNDGSFYAYDVYVPLEKAYRLQKFWMIQPEKLEPYNISTSKEMVEHLVRSSRRRTFVKLTYIYGRYVNNDVVSVPIKITLLNDTKLVDVEPIQHADNLMPIVHTYFYAPDFQISFADLLWDYYKEDTRLLRSFIDRVLLSTATAFEINTTVIQQEGEEELEIAPYMVFKTNSPDQAVRTFQLASIDPNALPFRQMILMEAQNITAISEILEGKPTSKGRPTAKEILIKSQLNMQYVNTLINRIEEEFIAKAVRKMLAVFIQMFIDEIPAMLTPEEAQEFNVFVNKAIVEDKPKYYYLVRNIYKGITIRVEGLSGVVRQKEELESLLSILELFSELGALPFLNVPIIVKRIADIMQLPSELVRIPTPEEMQAMAQAQKVKEENIRQFIKQILSDEEMLLKIAPKSKDLLTYLNLAMGGDTNAME</sequence>
<dbReference type="Pfam" id="PF23899">
    <property type="entry name" value="SU10_portal"/>
    <property type="match status" value="1"/>
</dbReference>
<name>A0A5Q0TX98_9VIRU</name>
<evidence type="ECO:0000313" key="1">
    <source>
        <dbReference type="EMBL" id="QGA72450.1"/>
    </source>
</evidence>
<evidence type="ECO:0008006" key="2">
    <source>
        <dbReference type="Google" id="ProtNLM"/>
    </source>
</evidence>
<proteinExistence type="predicted"/>